<keyword evidence="3" id="KW-1185">Reference proteome</keyword>
<sequence>MCMWPPGCAFLRPVPPLLGPSVLGDSRLQGCAAKAPSVVRFYAAKAPTPPCAVRPYAAKATCAGSVCAAKAHRASAPCAGMCAPLALTGDFRPICGLTSVPTPAASDAAASVPVSAPVRPAPAASDAAAPDVPVTAGRVATSSAPMSAPPSRGKLAADNDGESTGLDDVIDEAADALLRDVASSILGNIPASSTVPATVVSTLAACSSPLPPVSRPVSTCARRLSMPPVPEQDDFEAWYAAQVHAASKAPPPPSSSSGLSSRPAPSQPNKRAASNSDPSRVKRSRPTTRTSQAGMSSSNNSSAEAGRQPRRDQ</sequence>
<feature type="compositionally biased region" description="Polar residues" evidence="1">
    <location>
        <begin position="267"/>
        <end position="278"/>
    </location>
</feature>
<proteinExistence type="predicted"/>
<gene>
    <name evidence="2" type="ORF">V6N11_035713</name>
</gene>
<name>A0ABR2R877_9ROSI</name>
<evidence type="ECO:0000313" key="2">
    <source>
        <dbReference type="EMBL" id="KAK9009168.1"/>
    </source>
</evidence>
<comment type="caution">
    <text evidence="2">The sequence shown here is derived from an EMBL/GenBank/DDBJ whole genome shotgun (WGS) entry which is preliminary data.</text>
</comment>
<dbReference type="EMBL" id="JBBPBN010000024">
    <property type="protein sequence ID" value="KAK9009168.1"/>
    <property type="molecule type" value="Genomic_DNA"/>
</dbReference>
<feature type="region of interest" description="Disordered" evidence="1">
    <location>
        <begin position="138"/>
        <end position="166"/>
    </location>
</feature>
<feature type="region of interest" description="Disordered" evidence="1">
    <location>
        <begin position="244"/>
        <end position="313"/>
    </location>
</feature>
<evidence type="ECO:0000313" key="3">
    <source>
        <dbReference type="Proteomes" id="UP001396334"/>
    </source>
</evidence>
<feature type="compositionally biased region" description="Low complexity" evidence="1">
    <location>
        <begin position="255"/>
        <end position="264"/>
    </location>
</feature>
<feature type="compositionally biased region" description="Low complexity" evidence="1">
    <location>
        <begin position="138"/>
        <end position="151"/>
    </location>
</feature>
<accession>A0ABR2R877</accession>
<protein>
    <submittedName>
        <fullName evidence="2">Uncharacterized protein</fullName>
    </submittedName>
</protein>
<reference evidence="2 3" key="1">
    <citation type="journal article" date="2024" name="G3 (Bethesda)">
        <title>Genome assembly of Hibiscus sabdariffa L. provides insights into metabolisms of medicinal natural products.</title>
        <authorList>
            <person name="Kim T."/>
        </authorList>
    </citation>
    <scope>NUCLEOTIDE SEQUENCE [LARGE SCALE GENOMIC DNA]</scope>
    <source>
        <strain evidence="2">TK-2024</strain>
        <tissue evidence="2">Old leaves</tissue>
    </source>
</reference>
<organism evidence="2 3">
    <name type="scientific">Hibiscus sabdariffa</name>
    <name type="common">roselle</name>
    <dbReference type="NCBI Taxonomy" id="183260"/>
    <lineage>
        <taxon>Eukaryota</taxon>
        <taxon>Viridiplantae</taxon>
        <taxon>Streptophyta</taxon>
        <taxon>Embryophyta</taxon>
        <taxon>Tracheophyta</taxon>
        <taxon>Spermatophyta</taxon>
        <taxon>Magnoliopsida</taxon>
        <taxon>eudicotyledons</taxon>
        <taxon>Gunneridae</taxon>
        <taxon>Pentapetalae</taxon>
        <taxon>rosids</taxon>
        <taxon>malvids</taxon>
        <taxon>Malvales</taxon>
        <taxon>Malvaceae</taxon>
        <taxon>Malvoideae</taxon>
        <taxon>Hibiscus</taxon>
    </lineage>
</organism>
<evidence type="ECO:0000256" key="1">
    <source>
        <dbReference type="SAM" id="MobiDB-lite"/>
    </source>
</evidence>
<dbReference type="Proteomes" id="UP001396334">
    <property type="component" value="Unassembled WGS sequence"/>
</dbReference>